<accession>A0A814D787</accession>
<dbReference type="InterPro" id="IPR000276">
    <property type="entry name" value="GPCR_Rhodpsn"/>
</dbReference>
<sequence length="339" mass="38519">MSSNVTVASNIIQLGLISQYVATATGFIIVFFGAIGNLLNILTLITLGNYKHNASSLYILAKSFFDFITLFTGVFTVVLNRGLGITSISTNFVYCKLRIPLIYITGLSSYTCLCLHSIDTCLATSNSVYWRQKSNIVTARILIVGFFFFWIGHEIPYFFFQDLINLRCVSSNGIYTQYSTYFIAFGLFTVIPISMVSVFGYFSYRHIRNQFSQDRNRPLSKLTKQMTSMALFQVINLLIFAFPYAILQAYSFATANLNKNAYRQAQEQFALFMFTIFTSGLYADSFYCYYAASKRYRVQVLDAIKNMFGCGNQTKNRVRPAGETMNMTMTLQQRIASVQ</sequence>
<feature type="transmembrane region" description="Helical" evidence="5">
    <location>
        <begin position="57"/>
        <end position="79"/>
    </location>
</feature>
<dbReference type="PROSITE" id="PS50262">
    <property type="entry name" value="G_PROTEIN_RECEP_F1_2"/>
    <property type="match status" value="1"/>
</dbReference>
<comment type="caution">
    <text evidence="7">The sequence shown here is derived from an EMBL/GenBank/DDBJ whole genome shotgun (WGS) entry which is preliminary data.</text>
</comment>
<evidence type="ECO:0000256" key="1">
    <source>
        <dbReference type="ARBA" id="ARBA00004370"/>
    </source>
</evidence>
<keyword evidence="4 5" id="KW-0472">Membrane</keyword>
<evidence type="ECO:0000256" key="3">
    <source>
        <dbReference type="ARBA" id="ARBA00022989"/>
    </source>
</evidence>
<dbReference type="PANTHER" id="PTHR46641:SF2">
    <property type="entry name" value="FMRFAMIDE RECEPTOR"/>
    <property type="match status" value="1"/>
</dbReference>
<keyword evidence="3 5" id="KW-1133">Transmembrane helix</keyword>
<proteinExistence type="predicted"/>
<dbReference type="InterPro" id="IPR052954">
    <property type="entry name" value="GPCR-Ligand_Int"/>
</dbReference>
<reference evidence="7" key="1">
    <citation type="submission" date="2021-02" db="EMBL/GenBank/DDBJ databases">
        <authorList>
            <person name="Nowell W R."/>
        </authorList>
    </citation>
    <scope>NUCLEOTIDE SEQUENCE</scope>
</reference>
<evidence type="ECO:0000313" key="8">
    <source>
        <dbReference type="Proteomes" id="UP000663877"/>
    </source>
</evidence>
<evidence type="ECO:0000256" key="2">
    <source>
        <dbReference type="ARBA" id="ARBA00022692"/>
    </source>
</evidence>
<feature type="domain" description="G-protein coupled receptors family 1 profile" evidence="6">
    <location>
        <begin position="36"/>
        <end position="287"/>
    </location>
</feature>
<dbReference type="AlphaFoldDB" id="A0A814D787"/>
<protein>
    <recommendedName>
        <fullName evidence="6">G-protein coupled receptors family 1 profile domain-containing protein</fullName>
    </recommendedName>
</protein>
<dbReference type="Proteomes" id="UP000663877">
    <property type="component" value="Unassembled WGS sequence"/>
</dbReference>
<feature type="transmembrane region" description="Helical" evidence="5">
    <location>
        <begin position="139"/>
        <end position="160"/>
    </location>
</feature>
<organism evidence="7 8">
    <name type="scientific">Adineta steineri</name>
    <dbReference type="NCBI Taxonomy" id="433720"/>
    <lineage>
        <taxon>Eukaryota</taxon>
        <taxon>Metazoa</taxon>
        <taxon>Spiralia</taxon>
        <taxon>Gnathifera</taxon>
        <taxon>Rotifera</taxon>
        <taxon>Eurotatoria</taxon>
        <taxon>Bdelloidea</taxon>
        <taxon>Adinetida</taxon>
        <taxon>Adinetidae</taxon>
        <taxon>Adineta</taxon>
    </lineage>
</organism>
<feature type="transmembrane region" description="Helical" evidence="5">
    <location>
        <begin position="269"/>
        <end position="290"/>
    </location>
</feature>
<dbReference type="GO" id="GO:0016020">
    <property type="term" value="C:membrane"/>
    <property type="evidence" value="ECO:0007669"/>
    <property type="project" value="UniProtKB-SubCell"/>
</dbReference>
<gene>
    <name evidence="7" type="ORF">BJG266_LOCUS13256</name>
</gene>
<dbReference type="InterPro" id="IPR017452">
    <property type="entry name" value="GPCR_Rhodpsn_7TM"/>
</dbReference>
<evidence type="ECO:0000313" key="7">
    <source>
        <dbReference type="EMBL" id="CAF0951841.1"/>
    </source>
</evidence>
<feature type="transmembrane region" description="Helical" evidence="5">
    <location>
        <begin position="180"/>
        <end position="204"/>
    </location>
</feature>
<dbReference type="SUPFAM" id="SSF81321">
    <property type="entry name" value="Family A G protein-coupled receptor-like"/>
    <property type="match status" value="1"/>
</dbReference>
<evidence type="ECO:0000256" key="5">
    <source>
        <dbReference type="SAM" id="Phobius"/>
    </source>
</evidence>
<dbReference type="Gene3D" id="1.20.1070.10">
    <property type="entry name" value="Rhodopsin 7-helix transmembrane proteins"/>
    <property type="match status" value="1"/>
</dbReference>
<evidence type="ECO:0000256" key="4">
    <source>
        <dbReference type="ARBA" id="ARBA00023136"/>
    </source>
</evidence>
<dbReference type="EMBL" id="CAJNOI010000053">
    <property type="protein sequence ID" value="CAF0951841.1"/>
    <property type="molecule type" value="Genomic_DNA"/>
</dbReference>
<dbReference type="GO" id="GO:0004930">
    <property type="term" value="F:G protein-coupled receptor activity"/>
    <property type="evidence" value="ECO:0007669"/>
    <property type="project" value="InterPro"/>
</dbReference>
<feature type="transmembrane region" description="Helical" evidence="5">
    <location>
        <begin position="225"/>
        <end position="249"/>
    </location>
</feature>
<name>A0A814D787_9BILA</name>
<comment type="subcellular location">
    <subcellularLocation>
        <location evidence="1">Membrane</location>
    </subcellularLocation>
</comment>
<keyword evidence="2 5" id="KW-0812">Transmembrane</keyword>
<feature type="transmembrane region" description="Helical" evidence="5">
    <location>
        <begin position="99"/>
        <end position="118"/>
    </location>
</feature>
<evidence type="ECO:0000259" key="6">
    <source>
        <dbReference type="PROSITE" id="PS50262"/>
    </source>
</evidence>
<dbReference type="PANTHER" id="PTHR46641">
    <property type="entry name" value="FMRFAMIDE RECEPTOR-RELATED"/>
    <property type="match status" value="1"/>
</dbReference>
<feature type="transmembrane region" description="Helical" evidence="5">
    <location>
        <begin position="20"/>
        <end position="45"/>
    </location>
</feature>
<dbReference type="Pfam" id="PF00001">
    <property type="entry name" value="7tm_1"/>
    <property type="match status" value="1"/>
</dbReference>